<evidence type="ECO:0000259" key="1">
    <source>
        <dbReference type="PROSITE" id="PS50097"/>
    </source>
</evidence>
<dbReference type="RefSeq" id="XP_040663758.1">
    <property type="nucleotide sequence ID" value="XM_040808111.1"/>
</dbReference>
<dbReference type="Proteomes" id="UP000184073">
    <property type="component" value="Unassembled WGS sequence"/>
</dbReference>
<accession>A0A1L9P931</accession>
<proteinExistence type="predicted"/>
<dbReference type="InterPro" id="IPR000210">
    <property type="entry name" value="BTB/POZ_dom"/>
</dbReference>
<dbReference type="GeneID" id="63723622"/>
<dbReference type="EMBL" id="KV878126">
    <property type="protein sequence ID" value="OJI97995.1"/>
    <property type="molecule type" value="Genomic_DNA"/>
</dbReference>
<evidence type="ECO:0000313" key="3">
    <source>
        <dbReference type="Proteomes" id="UP000184073"/>
    </source>
</evidence>
<dbReference type="PROSITE" id="PS50097">
    <property type="entry name" value="BTB"/>
    <property type="match status" value="1"/>
</dbReference>
<gene>
    <name evidence="2" type="ORF">ASPVEDRAFT_147284</name>
</gene>
<sequence length="284" mass="32310">MSQATSPKSLIQTTMKDLFLHSQFSDMTVTCQGFTFKVHRSILCTQSDFFKAAMNGNFKEGKGLTVDLPKDDLETIERVLSFLYFNYYSEDSHIMDLSPHLKTRKATTSASRSKKKGGDENITAYNHVRVYVAADKFGILSLKKFAAERFGEWCEHNWESKDFHAVLELSMAMIPPHDTSFHKAISSVISENIVELVRNGAISQFVESQGKIGWGIISDLIHRCQVWEPSWDRAVVNLMNNALERSKCHQCGDSQGELRVDLQPGDIRMQRYRCGYCGTVYRNV</sequence>
<reference evidence="3" key="1">
    <citation type="journal article" date="2017" name="Genome Biol.">
        <title>Comparative genomics reveals high biological diversity and specific adaptations in the industrially and medically important fungal genus Aspergillus.</title>
        <authorList>
            <person name="de Vries R.P."/>
            <person name="Riley R."/>
            <person name="Wiebenga A."/>
            <person name="Aguilar-Osorio G."/>
            <person name="Amillis S."/>
            <person name="Uchima C.A."/>
            <person name="Anderluh G."/>
            <person name="Asadollahi M."/>
            <person name="Askin M."/>
            <person name="Barry K."/>
            <person name="Battaglia E."/>
            <person name="Bayram O."/>
            <person name="Benocci T."/>
            <person name="Braus-Stromeyer S.A."/>
            <person name="Caldana C."/>
            <person name="Canovas D."/>
            <person name="Cerqueira G.C."/>
            <person name="Chen F."/>
            <person name="Chen W."/>
            <person name="Choi C."/>
            <person name="Clum A."/>
            <person name="Dos Santos R.A."/>
            <person name="Damasio A.R."/>
            <person name="Diallinas G."/>
            <person name="Emri T."/>
            <person name="Fekete E."/>
            <person name="Flipphi M."/>
            <person name="Freyberg S."/>
            <person name="Gallo A."/>
            <person name="Gournas C."/>
            <person name="Habgood R."/>
            <person name="Hainaut M."/>
            <person name="Harispe M.L."/>
            <person name="Henrissat B."/>
            <person name="Hilden K.S."/>
            <person name="Hope R."/>
            <person name="Hossain A."/>
            <person name="Karabika E."/>
            <person name="Karaffa L."/>
            <person name="Karanyi Z."/>
            <person name="Krasevec N."/>
            <person name="Kuo A."/>
            <person name="Kusch H."/>
            <person name="LaButti K."/>
            <person name="Lagendijk E.L."/>
            <person name="Lapidus A."/>
            <person name="Levasseur A."/>
            <person name="Lindquist E."/>
            <person name="Lipzen A."/>
            <person name="Logrieco A.F."/>
            <person name="MacCabe A."/>
            <person name="Maekelae M.R."/>
            <person name="Malavazi I."/>
            <person name="Melin P."/>
            <person name="Meyer V."/>
            <person name="Mielnichuk N."/>
            <person name="Miskei M."/>
            <person name="Molnar A.P."/>
            <person name="Mule G."/>
            <person name="Ngan C.Y."/>
            <person name="Orejas M."/>
            <person name="Orosz E."/>
            <person name="Ouedraogo J.P."/>
            <person name="Overkamp K.M."/>
            <person name="Park H.-S."/>
            <person name="Perrone G."/>
            <person name="Piumi F."/>
            <person name="Punt P.J."/>
            <person name="Ram A.F."/>
            <person name="Ramon A."/>
            <person name="Rauscher S."/>
            <person name="Record E."/>
            <person name="Riano-Pachon D.M."/>
            <person name="Robert V."/>
            <person name="Roehrig J."/>
            <person name="Ruller R."/>
            <person name="Salamov A."/>
            <person name="Salih N.S."/>
            <person name="Samson R.A."/>
            <person name="Sandor E."/>
            <person name="Sanguinetti M."/>
            <person name="Schuetze T."/>
            <person name="Sepcic K."/>
            <person name="Shelest E."/>
            <person name="Sherlock G."/>
            <person name="Sophianopoulou V."/>
            <person name="Squina F.M."/>
            <person name="Sun H."/>
            <person name="Susca A."/>
            <person name="Todd R.B."/>
            <person name="Tsang A."/>
            <person name="Unkles S.E."/>
            <person name="van de Wiele N."/>
            <person name="van Rossen-Uffink D."/>
            <person name="Oliveira J.V."/>
            <person name="Vesth T.C."/>
            <person name="Visser J."/>
            <person name="Yu J.-H."/>
            <person name="Zhou M."/>
            <person name="Andersen M.R."/>
            <person name="Archer D.B."/>
            <person name="Baker S.E."/>
            <person name="Benoit I."/>
            <person name="Brakhage A.A."/>
            <person name="Braus G.H."/>
            <person name="Fischer R."/>
            <person name="Frisvad J.C."/>
            <person name="Goldman G.H."/>
            <person name="Houbraken J."/>
            <person name="Oakley B."/>
            <person name="Pocsi I."/>
            <person name="Scazzocchio C."/>
            <person name="Seiboth B."/>
            <person name="vanKuyk P.A."/>
            <person name="Wortman J."/>
            <person name="Dyer P.S."/>
            <person name="Grigoriev I.V."/>
        </authorList>
    </citation>
    <scope>NUCLEOTIDE SEQUENCE [LARGE SCALE GENOMIC DNA]</scope>
    <source>
        <strain evidence="3">CBS 583.65</strain>
    </source>
</reference>
<dbReference type="SUPFAM" id="SSF54695">
    <property type="entry name" value="POZ domain"/>
    <property type="match status" value="1"/>
</dbReference>
<dbReference type="STRING" id="1036611.A0A1L9P931"/>
<dbReference type="PANTHER" id="PTHR47843">
    <property type="entry name" value="BTB DOMAIN-CONTAINING PROTEIN-RELATED"/>
    <property type="match status" value="1"/>
</dbReference>
<dbReference type="InterPro" id="IPR011333">
    <property type="entry name" value="SKP1/BTB/POZ_sf"/>
</dbReference>
<dbReference type="CDD" id="cd18186">
    <property type="entry name" value="BTB_POZ_ZBTB_KLHL-like"/>
    <property type="match status" value="1"/>
</dbReference>
<dbReference type="Gene3D" id="3.30.710.10">
    <property type="entry name" value="Potassium Channel Kv1.1, Chain A"/>
    <property type="match status" value="1"/>
</dbReference>
<name>A0A1L9P931_ASPVE</name>
<evidence type="ECO:0000313" key="2">
    <source>
        <dbReference type="EMBL" id="OJI97995.1"/>
    </source>
</evidence>
<dbReference type="AlphaFoldDB" id="A0A1L9P931"/>
<dbReference type="VEuPathDB" id="FungiDB:ASPVEDRAFT_147284"/>
<dbReference type="Pfam" id="PF00651">
    <property type="entry name" value="BTB"/>
    <property type="match status" value="1"/>
</dbReference>
<organism evidence="2 3">
    <name type="scientific">Aspergillus versicolor CBS 583.65</name>
    <dbReference type="NCBI Taxonomy" id="1036611"/>
    <lineage>
        <taxon>Eukaryota</taxon>
        <taxon>Fungi</taxon>
        <taxon>Dikarya</taxon>
        <taxon>Ascomycota</taxon>
        <taxon>Pezizomycotina</taxon>
        <taxon>Eurotiomycetes</taxon>
        <taxon>Eurotiomycetidae</taxon>
        <taxon>Eurotiales</taxon>
        <taxon>Aspergillaceae</taxon>
        <taxon>Aspergillus</taxon>
        <taxon>Aspergillus subgen. Nidulantes</taxon>
    </lineage>
</organism>
<dbReference type="PANTHER" id="PTHR47843:SF5">
    <property type="entry name" value="BTB_POZ DOMAIN PROTEIN"/>
    <property type="match status" value="1"/>
</dbReference>
<keyword evidence="3" id="KW-1185">Reference proteome</keyword>
<protein>
    <recommendedName>
        <fullName evidence="1">BTB domain-containing protein</fullName>
    </recommendedName>
</protein>
<dbReference type="OrthoDB" id="6359816at2759"/>
<feature type="domain" description="BTB" evidence="1">
    <location>
        <begin position="25"/>
        <end position="92"/>
    </location>
</feature>